<dbReference type="InterPro" id="IPR011645">
    <property type="entry name" value="HNOB_dom_associated"/>
</dbReference>
<evidence type="ECO:0000256" key="3">
    <source>
        <dbReference type="ARBA" id="ARBA00022490"/>
    </source>
</evidence>
<dbReference type="PANTHER" id="PTHR45655:SF5">
    <property type="entry name" value="SOLUBLE GUANYLATE CYCLASE 89DA-RELATED"/>
    <property type="match status" value="1"/>
</dbReference>
<keyword evidence="4" id="KW-0547">Nucleotide-binding</keyword>
<dbReference type="GO" id="GO:0008074">
    <property type="term" value="C:guanylate cyclase complex, soluble"/>
    <property type="evidence" value="ECO:0007669"/>
    <property type="project" value="TreeGrafter"/>
</dbReference>
<feature type="coiled-coil region" evidence="8">
    <location>
        <begin position="344"/>
        <end position="374"/>
    </location>
</feature>
<dbReference type="Proteomes" id="UP001152798">
    <property type="component" value="Chromosome 6"/>
</dbReference>
<dbReference type="Pfam" id="PF07701">
    <property type="entry name" value="HNOBA"/>
    <property type="match status" value="1"/>
</dbReference>
<dbReference type="SUPFAM" id="SSF55073">
    <property type="entry name" value="Nucleotide cyclase"/>
    <property type="match status" value="1"/>
</dbReference>
<dbReference type="SUPFAM" id="SSF111126">
    <property type="entry name" value="Ligand-binding domain in the NO signalling and Golgi transport"/>
    <property type="match status" value="1"/>
</dbReference>
<dbReference type="OrthoDB" id="1890790at2759"/>
<dbReference type="Pfam" id="PF07700">
    <property type="entry name" value="HNOB"/>
    <property type="match status" value="1"/>
</dbReference>
<dbReference type="AlphaFoldDB" id="A0A9P0HP82"/>
<accession>A0A9P0HP82</accession>
<dbReference type="EMBL" id="OV725082">
    <property type="protein sequence ID" value="CAH1405212.1"/>
    <property type="molecule type" value="Genomic_DNA"/>
</dbReference>
<reference evidence="10" key="1">
    <citation type="submission" date="2022-01" db="EMBL/GenBank/DDBJ databases">
        <authorList>
            <person name="King R."/>
        </authorList>
    </citation>
    <scope>NUCLEOTIDE SEQUENCE</scope>
</reference>
<dbReference type="InterPro" id="IPR011644">
    <property type="entry name" value="Heme_NO-bd"/>
</dbReference>
<keyword evidence="5" id="KW-0342">GTP-binding</keyword>
<dbReference type="InterPro" id="IPR001054">
    <property type="entry name" value="A/G_cyclase"/>
</dbReference>
<dbReference type="Gene3D" id="3.30.70.1230">
    <property type="entry name" value="Nucleotide cyclase"/>
    <property type="match status" value="1"/>
</dbReference>
<dbReference type="Gene3D" id="3.90.1520.10">
    <property type="entry name" value="H-NOX domain"/>
    <property type="match status" value="1"/>
</dbReference>
<feature type="domain" description="Guanylate cyclase" evidence="9">
    <location>
        <begin position="444"/>
        <end position="522"/>
    </location>
</feature>
<evidence type="ECO:0000256" key="1">
    <source>
        <dbReference type="ARBA" id="ARBA00004496"/>
    </source>
</evidence>
<dbReference type="InterPro" id="IPR024096">
    <property type="entry name" value="NO_sig/Golgi_transp_ligand-bd"/>
</dbReference>
<keyword evidence="3" id="KW-0963">Cytoplasm</keyword>
<dbReference type="GO" id="GO:0020037">
    <property type="term" value="F:heme binding"/>
    <property type="evidence" value="ECO:0007669"/>
    <property type="project" value="InterPro"/>
</dbReference>
<evidence type="ECO:0000313" key="11">
    <source>
        <dbReference type="Proteomes" id="UP001152798"/>
    </source>
</evidence>
<name>A0A9P0HP82_NEZVI</name>
<comment type="subcellular location">
    <subcellularLocation>
        <location evidence="1">Cytoplasm</location>
    </subcellularLocation>
</comment>
<dbReference type="PANTHER" id="PTHR45655">
    <property type="entry name" value="GUANYLATE CYCLASE SOLUBLE SUBUNIT BETA-2"/>
    <property type="match status" value="1"/>
</dbReference>
<proteinExistence type="predicted"/>
<evidence type="ECO:0000313" key="10">
    <source>
        <dbReference type="EMBL" id="CAH1405212.1"/>
    </source>
</evidence>
<evidence type="ECO:0000256" key="8">
    <source>
        <dbReference type="SAM" id="Coils"/>
    </source>
</evidence>
<evidence type="ECO:0000256" key="4">
    <source>
        <dbReference type="ARBA" id="ARBA00022741"/>
    </source>
</evidence>
<dbReference type="InterPro" id="IPR042463">
    <property type="entry name" value="HNOB_dom_associated_sf"/>
</dbReference>
<evidence type="ECO:0000256" key="5">
    <source>
        <dbReference type="ARBA" id="ARBA00023134"/>
    </source>
</evidence>
<organism evidence="10 11">
    <name type="scientific">Nezara viridula</name>
    <name type="common">Southern green stink bug</name>
    <name type="synonym">Cimex viridulus</name>
    <dbReference type="NCBI Taxonomy" id="85310"/>
    <lineage>
        <taxon>Eukaryota</taxon>
        <taxon>Metazoa</taxon>
        <taxon>Ecdysozoa</taxon>
        <taxon>Arthropoda</taxon>
        <taxon>Hexapoda</taxon>
        <taxon>Insecta</taxon>
        <taxon>Pterygota</taxon>
        <taxon>Neoptera</taxon>
        <taxon>Paraneoptera</taxon>
        <taxon>Hemiptera</taxon>
        <taxon>Heteroptera</taxon>
        <taxon>Panheteroptera</taxon>
        <taxon>Pentatomomorpha</taxon>
        <taxon>Pentatomoidea</taxon>
        <taxon>Pentatomidae</taxon>
        <taxon>Pentatominae</taxon>
        <taxon>Nezara</taxon>
    </lineage>
</organism>
<dbReference type="CDD" id="cd07302">
    <property type="entry name" value="CHD"/>
    <property type="match status" value="1"/>
</dbReference>
<dbReference type="GO" id="GO:0005525">
    <property type="term" value="F:GTP binding"/>
    <property type="evidence" value="ECO:0007669"/>
    <property type="project" value="UniProtKB-KW"/>
</dbReference>
<dbReference type="Gene3D" id="6.10.250.780">
    <property type="match status" value="1"/>
</dbReference>
<dbReference type="GO" id="GO:0004383">
    <property type="term" value="F:guanylate cyclase activity"/>
    <property type="evidence" value="ECO:0007669"/>
    <property type="project" value="UniProtKB-EC"/>
</dbReference>
<sequence length="565" mass="63925">MLIIIKNDHGEEIWLAVTSAADCEYRVFNTFQIYPDRLIGDLARAAAEVIGQNTFEGYMTHFGRCFVRFFSNFGYDEVIRATGRNFTDFLENVDNIHLQMQFTYPKMDSPSMYLSEKDQSGAVLVYRSSREGFKDYFMGQLLEIANCLFGIKLEVRILEEISASSSTCQRKNVQLKLRLNYDNSNYITDKVDKPPIGWDLPCLSTSFIVKLFPFCVLFGPGLRVLNAGEKLFEVFEDRLIGRPVSSFLKILRPKSLEFTWQNIVNYQAVAFEIEVLAPDEATNKPRNLILTGQMQLLEPVPVVMFLCKPRARNIAEMKHMGLYVEDLNEIGLGRELVFKGWEHSTRLDEVREKVEKQCAELEETYNKMKEWKEEGDRLLYSMIPKSVAEQLKAGASPLSTCKWLKCFRPISDGFSTNDVVERVAQGSPGVQLFPPWDKPASEIVETVGEVYMAVSGAPEEVEDHANHIARLGLRFLNEFSPGSNITVRIGMHSGEVVGGVVGTKLPRYCLFGDTVNTASRMQSTCPAGKVQMSSKTKELLNADVFMTESRGIIEVKDLEATSREL</sequence>
<dbReference type="Pfam" id="PF00211">
    <property type="entry name" value="Guanylate_cyc"/>
    <property type="match status" value="1"/>
</dbReference>
<dbReference type="InterPro" id="IPR029787">
    <property type="entry name" value="Nucleotide_cyclase"/>
</dbReference>
<dbReference type="GO" id="GO:0019934">
    <property type="term" value="P:cGMP-mediated signaling"/>
    <property type="evidence" value="ECO:0007669"/>
    <property type="project" value="TreeGrafter"/>
</dbReference>
<dbReference type="PROSITE" id="PS50125">
    <property type="entry name" value="GUANYLATE_CYCLASE_2"/>
    <property type="match status" value="1"/>
</dbReference>
<keyword evidence="11" id="KW-1185">Reference proteome</keyword>
<dbReference type="InterPro" id="IPR038158">
    <property type="entry name" value="H-NOX_domain_sf"/>
</dbReference>
<dbReference type="SMART" id="SM00044">
    <property type="entry name" value="CYCc"/>
    <property type="match status" value="1"/>
</dbReference>
<protein>
    <recommendedName>
        <fullName evidence="2">guanylate cyclase</fullName>
        <ecNumber evidence="2">4.6.1.2</ecNumber>
    </recommendedName>
</protein>
<evidence type="ECO:0000256" key="2">
    <source>
        <dbReference type="ARBA" id="ARBA00012202"/>
    </source>
</evidence>
<dbReference type="Gene3D" id="3.30.450.260">
    <property type="entry name" value="Haem NO binding associated domain"/>
    <property type="match status" value="1"/>
</dbReference>
<evidence type="ECO:0000256" key="7">
    <source>
        <dbReference type="ARBA" id="ARBA00023293"/>
    </source>
</evidence>
<keyword evidence="6" id="KW-0456">Lyase</keyword>
<dbReference type="GO" id="GO:0070482">
    <property type="term" value="P:response to oxygen levels"/>
    <property type="evidence" value="ECO:0007669"/>
    <property type="project" value="TreeGrafter"/>
</dbReference>
<keyword evidence="8" id="KW-0175">Coiled coil</keyword>
<gene>
    <name evidence="10" type="ORF">NEZAVI_LOCUS13462</name>
</gene>
<dbReference type="EC" id="4.6.1.2" evidence="2"/>
<evidence type="ECO:0000259" key="9">
    <source>
        <dbReference type="PROSITE" id="PS50125"/>
    </source>
</evidence>
<evidence type="ECO:0000256" key="6">
    <source>
        <dbReference type="ARBA" id="ARBA00023239"/>
    </source>
</evidence>
<keyword evidence="7" id="KW-0141">cGMP biosynthesis</keyword>